<dbReference type="Gene3D" id="3.40.50.2300">
    <property type="match status" value="1"/>
</dbReference>
<dbReference type="RefSeq" id="WP_113032575.1">
    <property type="nucleotide sequence ID" value="NZ_QMFB01000011.1"/>
</dbReference>
<dbReference type="Pfam" id="PF00072">
    <property type="entry name" value="Response_reg"/>
    <property type="match status" value="1"/>
</dbReference>
<dbReference type="InterPro" id="IPR001789">
    <property type="entry name" value="Sig_transdc_resp-reg_receiver"/>
</dbReference>
<evidence type="ECO:0000256" key="5">
    <source>
        <dbReference type="SAM" id="MobiDB-lite"/>
    </source>
</evidence>
<dbReference type="EMBL" id="QMFB01000011">
    <property type="protein sequence ID" value="RAV19670.1"/>
    <property type="molecule type" value="Genomic_DNA"/>
</dbReference>
<evidence type="ECO:0000256" key="2">
    <source>
        <dbReference type="ARBA" id="ARBA00023125"/>
    </source>
</evidence>
<dbReference type="SUPFAM" id="SSF46689">
    <property type="entry name" value="Homeodomain-like"/>
    <property type="match status" value="2"/>
</dbReference>
<dbReference type="OrthoDB" id="2495103at2"/>
<protein>
    <recommendedName>
        <fullName evidence="10">DNA-binding response regulator</fullName>
    </recommendedName>
</protein>
<reference evidence="8 9" key="1">
    <citation type="journal article" date="2009" name="Int. J. Syst. Evol. Microbiol.">
        <title>Paenibacillus contaminans sp. nov., isolated from a contaminated laboratory plate.</title>
        <authorList>
            <person name="Chou J.H."/>
            <person name="Lee J.H."/>
            <person name="Lin M.C."/>
            <person name="Chang P.S."/>
            <person name="Arun A.B."/>
            <person name="Young C.C."/>
            <person name="Chen W.M."/>
        </authorList>
    </citation>
    <scope>NUCLEOTIDE SEQUENCE [LARGE SCALE GENOMIC DNA]</scope>
    <source>
        <strain evidence="8 9">CKOBP-6</strain>
    </source>
</reference>
<dbReference type="GO" id="GO:0003700">
    <property type="term" value="F:DNA-binding transcription factor activity"/>
    <property type="evidence" value="ECO:0007669"/>
    <property type="project" value="InterPro"/>
</dbReference>
<dbReference type="CDD" id="cd17536">
    <property type="entry name" value="REC_YesN-like"/>
    <property type="match status" value="1"/>
</dbReference>
<dbReference type="InterPro" id="IPR020449">
    <property type="entry name" value="Tscrpt_reg_AraC-type_HTH"/>
</dbReference>
<dbReference type="Gene3D" id="1.10.10.60">
    <property type="entry name" value="Homeodomain-like"/>
    <property type="match status" value="2"/>
</dbReference>
<dbReference type="PANTHER" id="PTHR43280">
    <property type="entry name" value="ARAC-FAMILY TRANSCRIPTIONAL REGULATOR"/>
    <property type="match status" value="1"/>
</dbReference>
<evidence type="ECO:0008006" key="10">
    <source>
        <dbReference type="Google" id="ProtNLM"/>
    </source>
</evidence>
<feature type="compositionally biased region" description="Polar residues" evidence="5">
    <location>
        <begin position="520"/>
        <end position="529"/>
    </location>
</feature>
<keyword evidence="4" id="KW-0597">Phosphoprotein</keyword>
<dbReference type="SMART" id="SM00448">
    <property type="entry name" value="REC"/>
    <property type="match status" value="1"/>
</dbReference>
<dbReference type="GO" id="GO:0043565">
    <property type="term" value="F:sequence-specific DNA binding"/>
    <property type="evidence" value="ECO:0007669"/>
    <property type="project" value="InterPro"/>
</dbReference>
<feature type="domain" description="HTH araC/xylS-type" evidence="6">
    <location>
        <begin position="415"/>
        <end position="513"/>
    </location>
</feature>
<name>A0A329MIZ9_9BACL</name>
<dbReference type="GO" id="GO:0000160">
    <property type="term" value="P:phosphorelay signal transduction system"/>
    <property type="evidence" value="ECO:0007669"/>
    <property type="project" value="InterPro"/>
</dbReference>
<evidence type="ECO:0000259" key="6">
    <source>
        <dbReference type="PROSITE" id="PS01124"/>
    </source>
</evidence>
<accession>A0A329MIZ9</accession>
<organism evidence="8 9">
    <name type="scientific">Paenibacillus contaminans</name>
    <dbReference type="NCBI Taxonomy" id="450362"/>
    <lineage>
        <taxon>Bacteria</taxon>
        <taxon>Bacillati</taxon>
        <taxon>Bacillota</taxon>
        <taxon>Bacilli</taxon>
        <taxon>Bacillales</taxon>
        <taxon>Paenibacillaceae</taxon>
        <taxon>Paenibacillus</taxon>
    </lineage>
</organism>
<keyword evidence="9" id="KW-1185">Reference proteome</keyword>
<keyword evidence="2" id="KW-0238">DNA-binding</keyword>
<evidence type="ECO:0000313" key="8">
    <source>
        <dbReference type="EMBL" id="RAV19670.1"/>
    </source>
</evidence>
<dbReference type="Pfam" id="PF12833">
    <property type="entry name" value="HTH_18"/>
    <property type="match status" value="1"/>
</dbReference>
<feature type="domain" description="Response regulatory" evidence="7">
    <location>
        <begin position="2"/>
        <end position="119"/>
    </location>
</feature>
<feature type="modified residue" description="4-aspartylphosphate" evidence="4">
    <location>
        <position position="54"/>
    </location>
</feature>
<evidence type="ECO:0000313" key="9">
    <source>
        <dbReference type="Proteomes" id="UP000250369"/>
    </source>
</evidence>
<evidence type="ECO:0000259" key="7">
    <source>
        <dbReference type="PROSITE" id="PS50110"/>
    </source>
</evidence>
<sequence length="529" mass="60676">MRIMVVDDEQLIRQRLAGLSEWEQLGCSIVGEAGNGVEALEVARQCRPDLMITDVRMPLMDGMQLAEEIRVLYPRTHIIFISAYHDFVYAKQAIKLGAIDFITKPINPVELLEAVELVMEGASHANADDRLKQEKLVRSLLIGGGEAAADIESEPGWAEVAGKQAIMLSIEIDNIELTGDAGDPHILFMLRETVSHLMGRYPYPYWICLNRRGVYLILFQPDERMWDMKTDSMQISRDIVSRMQSAFEHTISIGISRTLPSVMYLHEGLEQIRKCLDYRMLLGKGSIISADALSLIRDESIMQDDMHISHLTEILRSGSLEQIVLFTRQVYRDMLATGFDKNRVHQYAIELIERAEDIMDEYQLSGSKEERQETERHILSYDTLSDLLKFLEGKLTKMAGQIAAFNKESPHSVIRSVDQYLEDHYQEEITLVSLSKALHINHSYLCRLIKKETGINFRDMLWRIRIEKAKQLLANSFMKTTNIAYEVGFKDSSHFSQLFKRMTGMSPKDYREANAKQPAKTRSQFQNKE</sequence>
<dbReference type="PROSITE" id="PS50110">
    <property type="entry name" value="RESPONSE_REGULATORY"/>
    <property type="match status" value="1"/>
</dbReference>
<evidence type="ECO:0000256" key="3">
    <source>
        <dbReference type="ARBA" id="ARBA00023163"/>
    </source>
</evidence>
<dbReference type="SMART" id="SM00342">
    <property type="entry name" value="HTH_ARAC"/>
    <property type="match status" value="1"/>
</dbReference>
<gene>
    <name evidence="8" type="ORF">DQG23_19615</name>
</gene>
<evidence type="ECO:0000256" key="4">
    <source>
        <dbReference type="PROSITE-ProRule" id="PRU00169"/>
    </source>
</evidence>
<dbReference type="PANTHER" id="PTHR43280:SF28">
    <property type="entry name" value="HTH-TYPE TRANSCRIPTIONAL ACTIVATOR RHAS"/>
    <property type="match status" value="1"/>
</dbReference>
<feature type="region of interest" description="Disordered" evidence="5">
    <location>
        <begin position="507"/>
        <end position="529"/>
    </location>
</feature>
<dbReference type="AlphaFoldDB" id="A0A329MIZ9"/>
<dbReference type="SUPFAM" id="SSF52172">
    <property type="entry name" value="CheY-like"/>
    <property type="match status" value="1"/>
</dbReference>
<dbReference type="InterPro" id="IPR018060">
    <property type="entry name" value="HTH_AraC"/>
</dbReference>
<dbReference type="PROSITE" id="PS01124">
    <property type="entry name" value="HTH_ARAC_FAMILY_2"/>
    <property type="match status" value="1"/>
</dbReference>
<dbReference type="PRINTS" id="PR00032">
    <property type="entry name" value="HTHARAC"/>
</dbReference>
<dbReference type="InterPro" id="IPR011006">
    <property type="entry name" value="CheY-like_superfamily"/>
</dbReference>
<dbReference type="Proteomes" id="UP000250369">
    <property type="component" value="Unassembled WGS sequence"/>
</dbReference>
<dbReference type="InterPro" id="IPR009057">
    <property type="entry name" value="Homeodomain-like_sf"/>
</dbReference>
<keyword evidence="1" id="KW-0805">Transcription regulation</keyword>
<evidence type="ECO:0000256" key="1">
    <source>
        <dbReference type="ARBA" id="ARBA00023015"/>
    </source>
</evidence>
<proteinExistence type="predicted"/>
<keyword evidence="3" id="KW-0804">Transcription</keyword>
<comment type="caution">
    <text evidence="8">The sequence shown here is derived from an EMBL/GenBank/DDBJ whole genome shotgun (WGS) entry which is preliminary data.</text>
</comment>